<dbReference type="PANTHER" id="PTHR36923">
    <property type="entry name" value="FERREDOXIN"/>
    <property type="match status" value="1"/>
</dbReference>
<sequence>MTYFVNENCIGCGLCTEICPEVFSLNDNGVSVAIEGDVPPEQEGSAAEAMESCPVNAIEQQ</sequence>
<dbReference type="InterPro" id="IPR017896">
    <property type="entry name" value="4Fe4S_Fe-S-bd"/>
</dbReference>
<dbReference type="PANTHER" id="PTHR36923:SF3">
    <property type="entry name" value="FERREDOXIN"/>
    <property type="match status" value="1"/>
</dbReference>
<proteinExistence type="predicted"/>
<protein>
    <recommendedName>
        <fullName evidence="6">Ferredoxin</fullName>
    </recommendedName>
</protein>
<keyword evidence="3 6" id="KW-0249">Electron transport</keyword>
<evidence type="ECO:0000256" key="2">
    <source>
        <dbReference type="ARBA" id="ARBA00022723"/>
    </source>
</evidence>
<dbReference type="Proteomes" id="UP000823877">
    <property type="component" value="Unassembled WGS sequence"/>
</dbReference>
<feature type="domain" description="4Fe-4S ferredoxin-type" evidence="8">
    <location>
        <begin position="1"/>
        <end position="28"/>
    </location>
</feature>
<reference evidence="9" key="1">
    <citation type="journal article" date="2021" name="PeerJ">
        <title>Extensive microbial diversity within the chicken gut microbiome revealed by metagenomics and culture.</title>
        <authorList>
            <person name="Gilroy R."/>
            <person name="Ravi A."/>
            <person name="Getino M."/>
            <person name="Pursley I."/>
            <person name="Horton D.L."/>
            <person name="Alikhan N.F."/>
            <person name="Baker D."/>
            <person name="Gharbi K."/>
            <person name="Hall N."/>
            <person name="Watson M."/>
            <person name="Adriaenssens E.M."/>
            <person name="Foster-Nyarko E."/>
            <person name="Jarju S."/>
            <person name="Secka A."/>
            <person name="Antonio M."/>
            <person name="Oren A."/>
            <person name="Chaudhuri R.R."/>
            <person name="La Ragione R."/>
            <person name="Hildebrand F."/>
            <person name="Pallen M.J."/>
        </authorList>
    </citation>
    <scope>NUCLEOTIDE SEQUENCE</scope>
    <source>
        <strain evidence="9">CHK188-16595</strain>
    </source>
</reference>
<evidence type="ECO:0000313" key="9">
    <source>
        <dbReference type="EMBL" id="HJB74804.1"/>
    </source>
</evidence>
<reference evidence="9" key="2">
    <citation type="submission" date="2021-04" db="EMBL/GenBank/DDBJ databases">
        <authorList>
            <person name="Gilroy R."/>
        </authorList>
    </citation>
    <scope>NUCLEOTIDE SEQUENCE</scope>
    <source>
        <strain evidence="9">CHK188-16595</strain>
    </source>
</reference>
<evidence type="ECO:0000313" key="10">
    <source>
        <dbReference type="Proteomes" id="UP000823877"/>
    </source>
</evidence>
<keyword evidence="2 6" id="KW-0479">Metal-binding</keyword>
<evidence type="ECO:0000256" key="6">
    <source>
        <dbReference type="RuleBase" id="RU368020"/>
    </source>
</evidence>
<evidence type="ECO:0000256" key="7">
    <source>
        <dbReference type="SAM" id="MobiDB-lite"/>
    </source>
</evidence>
<evidence type="ECO:0000256" key="4">
    <source>
        <dbReference type="ARBA" id="ARBA00023004"/>
    </source>
</evidence>
<accession>A0A9D2S9A9</accession>
<name>A0A9D2S9A9_9FIRM</name>
<evidence type="ECO:0000256" key="1">
    <source>
        <dbReference type="ARBA" id="ARBA00022448"/>
    </source>
</evidence>
<comment type="function">
    <text evidence="6">Ferredoxins are iron-sulfur proteins that transfer electrons in a wide variety of metabolic reactions.</text>
</comment>
<dbReference type="SUPFAM" id="SSF54862">
    <property type="entry name" value="4Fe-4S ferredoxins"/>
    <property type="match status" value="1"/>
</dbReference>
<keyword evidence="5 6" id="KW-0411">Iron-sulfur</keyword>
<dbReference type="PRINTS" id="PR00352">
    <property type="entry name" value="3FE4SFRDOXIN"/>
</dbReference>
<dbReference type="Gene3D" id="3.30.70.20">
    <property type="match status" value="1"/>
</dbReference>
<organism evidence="9 10">
    <name type="scientific">Candidatus Eubacterium faecale</name>
    <dbReference type="NCBI Taxonomy" id="2838568"/>
    <lineage>
        <taxon>Bacteria</taxon>
        <taxon>Bacillati</taxon>
        <taxon>Bacillota</taxon>
        <taxon>Clostridia</taxon>
        <taxon>Eubacteriales</taxon>
        <taxon>Eubacteriaceae</taxon>
        <taxon>Eubacterium</taxon>
    </lineage>
</organism>
<dbReference type="GO" id="GO:0005506">
    <property type="term" value="F:iron ion binding"/>
    <property type="evidence" value="ECO:0007669"/>
    <property type="project" value="UniProtKB-UniRule"/>
</dbReference>
<dbReference type="GO" id="GO:0051536">
    <property type="term" value="F:iron-sulfur cluster binding"/>
    <property type="evidence" value="ECO:0007669"/>
    <property type="project" value="UniProtKB-KW"/>
</dbReference>
<evidence type="ECO:0000256" key="5">
    <source>
        <dbReference type="ARBA" id="ARBA00023014"/>
    </source>
</evidence>
<keyword evidence="1 6" id="KW-0813">Transport</keyword>
<dbReference type="PROSITE" id="PS51379">
    <property type="entry name" value="4FE4S_FER_2"/>
    <property type="match status" value="1"/>
</dbReference>
<gene>
    <name evidence="9" type="ORF">IAA37_03925</name>
</gene>
<keyword evidence="4 6" id="KW-0408">Iron</keyword>
<dbReference type="Pfam" id="PF13370">
    <property type="entry name" value="Fer4_13"/>
    <property type="match status" value="1"/>
</dbReference>
<dbReference type="EMBL" id="DWXN01000009">
    <property type="protein sequence ID" value="HJB74804.1"/>
    <property type="molecule type" value="Genomic_DNA"/>
</dbReference>
<evidence type="ECO:0000256" key="3">
    <source>
        <dbReference type="ARBA" id="ARBA00022982"/>
    </source>
</evidence>
<dbReference type="PROSITE" id="PS00198">
    <property type="entry name" value="4FE4S_FER_1"/>
    <property type="match status" value="1"/>
</dbReference>
<feature type="region of interest" description="Disordered" evidence="7">
    <location>
        <begin position="39"/>
        <end position="61"/>
    </location>
</feature>
<evidence type="ECO:0000259" key="8">
    <source>
        <dbReference type="PROSITE" id="PS51379"/>
    </source>
</evidence>
<dbReference type="GO" id="GO:0009055">
    <property type="term" value="F:electron transfer activity"/>
    <property type="evidence" value="ECO:0007669"/>
    <property type="project" value="UniProtKB-UniRule"/>
</dbReference>
<comment type="caution">
    <text evidence="9">The sequence shown here is derived from an EMBL/GenBank/DDBJ whole genome shotgun (WGS) entry which is preliminary data.</text>
</comment>
<dbReference type="InterPro" id="IPR001080">
    <property type="entry name" value="3Fe4S_ferredoxin"/>
</dbReference>
<dbReference type="InterPro" id="IPR051269">
    <property type="entry name" value="Fe-S_cluster_ET"/>
</dbReference>
<dbReference type="AlphaFoldDB" id="A0A9D2S9A9"/>
<dbReference type="InterPro" id="IPR017900">
    <property type="entry name" value="4Fe4S_Fe_S_CS"/>
</dbReference>